<keyword evidence="4" id="KW-1185">Reference proteome</keyword>
<organism evidence="2">
    <name type="scientific">Anopheles sinensis</name>
    <name type="common">Mosquito</name>
    <dbReference type="NCBI Taxonomy" id="74873"/>
    <lineage>
        <taxon>Eukaryota</taxon>
        <taxon>Metazoa</taxon>
        <taxon>Ecdysozoa</taxon>
        <taxon>Arthropoda</taxon>
        <taxon>Hexapoda</taxon>
        <taxon>Insecta</taxon>
        <taxon>Pterygota</taxon>
        <taxon>Neoptera</taxon>
        <taxon>Endopterygota</taxon>
        <taxon>Diptera</taxon>
        <taxon>Nematocera</taxon>
        <taxon>Culicoidea</taxon>
        <taxon>Culicidae</taxon>
        <taxon>Anophelinae</taxon>
        <taxon>Anopheles</taxon>
    </lineage>
</organism>
<feature type="compositionally biased region" description="Polar residues" evidence="1">
    <location>
        <begin position="191"/>
        <end position="200"/>
    </location>
</feature>
<gene>
    <name evidence="2" type="ORF">ZHAS_00020324</name>
</gene>
<feature type="region of interest" description="Disordered" evidence="1">
    <location>
        <begin position="146"/>
        <end position="230"/>
    </location>
</feature>
<dbReference type="EMBL" id="KE525369">
    <property type="protein sequence ID" value="KFB52214.1"/>
    <property type="molecule type" value="Genomic_DNA"/>
</dbReference>
<sequence>MDDKFYESKAYMNDGFTHGYYWKTGKLEIHTEKLLPQGFEVNMNHHHQLGGGYDPSGSGVGGGGSDLMNGSSTAKANMDTTGGGGGGGGYWGRAGDSTPGTGLTGTLAGLKGKMGMFDYGAGDTVGGGHDLGYDYDGGGGGLYRPGTTYLPSTGGGSQPDVTNGSSLPNGVGMRTGRKLPNPTRNGKRQLPQPQKSSSVHGSADFRLKSPTVRKLPIPQRNLKSVGGPQQPPLLDNFNIDLSVKAFITPCHITNTHTLKYPPHGQ</sequence>
<evidence type="ECO:0000256" key="1">
    <source>
        <dbReference type="SAM" id="MobiDB-lite"/>
    </source>
</evidence>
<protein>
    <submittedName>
        <fullName evidence="2">AGAP013381-PA-like protein</fullName>
    </submittedName>
</protein>
<reference evidence="3" key="2">
    <citation type="submission" date="2020-05" db="UniProtKB">
        <authorList>
            <consortium name="EnsemblMetazoa"/>
        </authorList>
    </citation>
    <scope>IDENTIFICATION</scope>
</reference>
<evidence type="ECO:0000313" key="3">
    <source>
        <dbReference type="EnsemblMetazoa" id="ASIC020324-PA"/>
    </source>
</evidence>
<feature type="compositionally biased region" description="Polar residues" evidence="1">
    <location>
        <begin position="159"/>
        <end position="168"/>
    </location>
</feature>
<dbReference type="OrthoDB" id="7744853at2759"/>
<dbReference type="AlphaFoldDB" id="A0A084WPS0"/>
<dbReference type="VEuPathDB" id="VectorBase:ASIS008740"/>
<dbReference type="EnsemblMetazoa" id="ASIC020324-RA">
    <property type="protein sequence ID" value="ASIC020324-PA"/>
    <property type="gene ID" value="ASIC020324"/>
</dbReference>
<reference evidence="2 4" key="1">
    <citation type="journal article" date="2014" name="BMC Genomics">
        <title>Genome sequence of Anopheles sinensis provides insight into genetics basis of mosquito competence for malaria parasites.</title>
        <authorList>
            <person name="Zhou D."/>
            <person name="Zhang D."/>
            <person name="Ding G."/>
            <person name="Shi L."/>
            <person name="Hou Q."/>
            <person name="Ye Y."/>
            <person name="Xu Y."/>
            <person name="Zhou H."/>
            <person name="Xiong C."/>
            <person name="Li S."/>
            <person name="Yu J."/>
            <person name="Hong S."/>
            <person name="Yu X."/>
            <person name="Zou P."/>
            <person name="Chen C."/>
            <person name="Chang X."/>
            <person name="Wang W."/>
            <person name="Lv Y."/>
            <person name="Sun Y."/>
            <person name="Ma L."/>
            <person name="Shen B."/>
            <person name="Zhu C."/>
        </authorList>
    </citation>
    <scope>NUCLEOTIDE SEQUENCE [LARGE SCALE GENOMIC DNA]</scope>
</reference>
<proteinExistence type="predicted"/>
<dbReference type="Proteomes" id="UP000030765">
    <property type="component" value="Unassembled WGS sequence"/>
</dbReference>
<dbReference type="VEuPathDB" id="VectorBase:ASIC020324"/>
<accession>A0A084WPS0</accession>
<evidence type="ECO:0000313" key="4">
    <source>
        <dbReference type="Proteomes" id="UP000030765"/>
    </source>
</evidence>
<name>A0A084WPS0_ANOSI</name>
<evidence type="ECO:0000313" key="2">
    <source>
        <dbReference type="EMBL" id="KFB52214.1"/>
    </source>
</evidence>
<dbReference type="EMBL" id="ATLV01025122">
    <property type="status" value="NOT_ANNOTATED_CDS"/>
    <property type="molecule type" value="Genomic_DNA"/>
</dbReference>
<feature type="region of interest" description="Disordered" evidence="1">
    <location>
        <begin position="49"/>
        <end position="81"/>
    </location>
</feature>
<feature type="compositionally biased region" description="Gly residues" evidence="1">
    <location>
        <begin position="49"/>
        <end position="65"/>
    </location>
</feature>